<comment type="subcellular location">
    <subcellularLocation>
        <location evidence="1">Membrane</location>
    </subcellularLocation>
</comment>
<keyword evidence="5" id="KW-0812">Transmembrane</keyword>
<dbReference type="FunFam" id="3.30.479.30:FF:000002">
    <property type="entry name" value="band 7 protein AGAP004871"/>
    <property type="match status" value="1"/>
</dbReference>
<comment type="similarity">
    <text evidence="2">Belongs to the band 7/mec-2 family.</text>
</comment>
<sequence>MGKTLMDGKSKHERPSQSESFDSFRGFKMINTNTGTTSPNNDSSTGQRNGEPRNHRDQTDAFQMRQTTARLLRQSPDPGSIGEEEEEDTSLQSESRLVQANQRFVPSAPPRTHIPGTPESAHSKAKSRRNQPYESPGKKPTPSQRYGKQQPSPPQKDYSSREPRSPPQPLSSSSKMPTFENDAEGFMGELEVSHDQNEKTDWFTSLLTVLSMIIVVMTFPFSMIFCLKIVAEYERAVVLRMGRLLPGGQGTRGPGLFFVLPCIDSVRTVELRTVTFSIPPQEVLTRDSVTVAVDAVVYYRICNPAVSILNVEDAARSTRLLAQTTLRNVLGTKDLAQILMDREEMSVTMQATIDAATEAWGVKVERVEIKDVRLPVALQRAMAAEAEATREARAKVIAANGEHKASSALKEAANVIASSPLALQLRYLQTLCAISAEKNSTIIFPLPIDILHSSAAAVSAKLCSSTISLDEGDPQSRRRKAMVRQWLPSLSPDQPATPNPRALLPGMGEPDPLIPQPVPPQLPESQRRRYEAAALLTVAGTKKKANAAAAATTASPIPPAASATTTARDSQPPLPLPRSQLEMGHEDFDDTCSDSV</sequence>
<keyword evidence="3 5" id="KW-0472">Membrane</keyword>
<dbReference type="STRING" id="60517.A0A0R3W1Q4"/>
<feature type="transmembrane region" description="Helical" evidence="5">
    <location>
        <begin position="202"/>
        <end position="231"/>
    </location>
</feature>
<proteinExistence type="inferred from homology"/>
<feature type="region of interest" description="Disordered" evidence="4">
    <location>
        <begin position="1"/>
        <end position="181"/>
    </location>
</feature>
<dbReference type="SMART" id="SM00244">
    <property type="entry name" value="PHB"/>
    <property type="match status" value="1"/>
</dbReference>
<reference evidence="9" key="1">
    <citation type="submission" date="2017-02" db="UniProtKB">
        <authorList>
            <consortium name="WormBaseParasite"/>
        </authorList>
    </citation>
    <scope>IDENTIFICATION</scope>
</reference>
<evidence type="ECO:0000313" key="7">
    <source>
        <dbReference type="EMBL" id="VDK32191.1"/>
    </source>
</evidence>
<dbReference type="Proteomes" id="UP000282613">
    <property type="component" value="Unassembled WGS sequence"/>
</dbReference>
<evidence type="ECO:0000256" key="4">
    <source>
        <dbReference type="SAM" id="MobiDB-lite"/>
    </source>
</evidence>
<feature type="compositionally biased region" description="Basic and acidic residues" evidence="4">
    <location>
        <begin position="1"/>
        <end position="16"/>
    </location>
</feature>
<dbReference type="AlphaFoldDB" id="A0A0R3W1Q4"/>
<feature type="compositionally biased region" description="Polar residues" evidence="4">
    <location>
        <begin position="30"/>
        <end position="48"/>
    </location>
</feature>
<feature type="compositionally biased region" description="Low complexity" evidence="4">
    <location>
        <begin position="546"/>
        <end position="567"/>
    </location>
</feature>
<feature type="compositionally biased region" description="Pro residues" evidence="4">
    <location>
        <begin position="512"/>
        <end position="522"/>
    </location>
</feature>
<keyword evidence="8" id="KW-1185">Reference proteome</keyword>
<dbReference type="OrthoDB" id="2105077at2759"/>
<feature type="region of interest" description="Disordered" evidence="4">
    <location>
        <begin position="487"/>
        <end position="527"/>
    </location>
</feature>
<feature type="domain" description="Band 7" evidence="6">
    <location>
        <begin position="225"/>
        <end position="386"/>
    </location>
</feature>
<evidence type="ECO:0000259" key="6">
    <source>
        <dbReference type="SMART" id="SM00244"/>
    </source>
</evidence>
<feature type="region of interest" description="Disordered" evidence="4">
    <location>
        <begin position="541"/>
        <end position="596"/>
    </location>
</feature>
<feature type="compositionally biased region" description="Polar residues" evidence="4">
    <location>
        <begin position="90"/>
        <end position="104"/>
    </location>
</feature>
<evidence type="ECO:0000256" key="3">
    <source>
        <dbReference type="ARBA" id="ARBA00023136"/>
    </source>
</evidence>
<dbReference type="Gene3D" id="3.30.479.30">
    <property type="entry name" value="Band 7 domain"/>
    <property type="match status" value="1"/>
</dbReference>
<dbReference type="GO" id="GO:0005886">
    <property type="term" value="C:plasma membrane"/>
    <property type="evidence" value="ECO:0007669"/>
    <property type="project" value="InterPro"/>
</dbReference>
<protein>
    <submittedName>
        <fullName evidence="9">PHB domain-containing protein</fullName>
    </submittedName>
</protein>
<organism evidence="9">
    <name type="scientific">Taenia asiatica</name>
    <name type="common">Asian tapeworm</name>
    <dbReference type="NCBI Taxonomy" id="60517"/>
    <lineage>
        <taxon>Eukaryota</taxon>
        <taxon>Metazoa</taxon>
        <taxon>Spiralia</taxon>
        <taxon>Lophotrochozoa</taxon>
        <taxon>Platyhelminthes</taxon>
        <taxon>Cestoda</taxon>
        <taxon>Eucestoda</taxon>
        <taxon>Cyclophyllidea</taxon>
        <taxon>Taeniidae</taxon>
        <taxon>Taenia</taxon>
    </lineage>
</organism>
<gene>
    <name evidence="7" type="ORF">TASK_LOCUS3682</name>
</gene>
<dbReference type="WBParaSite" id="TASK_0000368101-mRNA-1">
    <property type="protein sequence ID" value="TASK_0000368101-mRNA-1"/>
    <property type="gene ID" value="TASK_0000368101"/>
</dbReference>
<dbReference type="Pfam" id="PF01145">
    <property type="entry name" value="Band_7"/>
    <property type="match status" value="1"/>
</dbReference>
<feature type="compositionally biased region" description="Polar residues" evidence="4">
    <location>
        <begin position="141"/>
        <end position="150"/>
    </location>
</feature>
<dbReference type="SUPFAM" id="SSF117892">
    <property type="entry name" value="Band 7/SPFH domain"/>
    <property type="match status" value="1"/>
</dbReference>
<dbReference type="InterPro" id="IPR043202">
    <property type="entry name" value="Band-7_stomatin-like"/>
</dbReference>
<dbReference type="PANTHER" id="PTHR10264:SF19">
    <property type="entry name" value="AT06885P-RELATED"/>
    <property type="match status" value="1"/>
</dbReference>
<dbReference type="InterPro" id="IPR001107">
    <property type="entry name" value="Band_7"/>
</dbReference>
<name>A0A0R3W1Q4_TAEAS</name>
<dbReference type="InterPro" id="IPR001972">
    <property type="entry name" value="Stomatin_HflK_fam"/>
</dbReference>
<evidence type="ECO:0000256" key="2">
    <source>
        <dbReference type="ARBA" id="ARBA00008164"/>
    </source>
</evidence>
<evidence type="ECO:0000256" key="1">
    <source>
        <dbReference type="ARBA" id="ARBA00004370"/>
    </source>
</evidence>
<feature type="compositionally biased region" description="Basic and acidic residues" evidence="4">
    <location>
        <begin position="50"/>
        <end position="59"/>
    </location>
</feature>
<dbReference type="Gene3D" id="6.10.250.2090">
    <property type="match status" value="1"/>
</dbReference>
<evidence type="ECO:0000313" key="8">
    <source>
        <dbReference type="Proteomes" id="UP000282613"/>
    </source>
</evidence>
<dbReference type="PANTHER" id="PTHR10264">
    <property type="entry name" value="BAND 7 PROTEIN-RELATED"/>
    <property type="match status" value="1"/>
</dbReference>
<reference evidence="7 8" key="2">
    <citation type="submission" date="2018-11" db="EMBL/GenBank/DDBJ databases">
        <authorList>
            <consortium name="Pathogen Informatics"/>
        </authorList>
    </citation>
    <scope>NUCLEOTIDE SEQUENCE [LARGE SCALE GENOMIC DNA]</scope>
</reference>
<feature type="compositionally biased region" description="Polar residues" evidence="4">
    <location>
        <begin position="60"/>
        <end position="69"/>
    </location>
</feature>
<evidence type="ECO:0000313" key="9">
    <source>
        <dbReference type="WBParaSite" id="TASK_0000368101-mRNA-1"/>
    </source>
</evidence>
<dbReference type="PRINTS" id="PR00721">
    <property type="entry name" value="STOMATIN"/>
</dbReference>
<keyword evidence="5" id="KW-1133">Transmembrane helix</keyword>
<dbReference type="EMBL" id="UYRS01018308">
    <property type="protein sequence ID" value="VDK32191.1"/>
    <property type="molecule type" value="Genomic_DNA"/>
</dbReference>
<accession>A0A0R3W1Q4</accession>
<evidence type="ECO:0000256" key="5">
    <source>
        <dbReference type="SAM" id="Phobius"/>
    </source>
</evidence>
<dbReference type="InterPro" id="IPR036013">
    <property type="entry name" value="Band_7/SPFH_dom_sf"/>
</dbReference>
<feature type="compositionally biased region" description="Acidic residues" evidence="4">
    <location>
        <begin position="587"/>
        <end position="596"/>
    </location>
</feature>